<dbReference type="GO" id="GO:0006154">
    <property type="term" value="P:adenosine catabolic process"/>
    <property type="evidence" value="ECO:0007669"/>
    <property type="project" value="TreeGrafter"/>
</dbReference>
<dbReference type="KEGG" id="wna:KA717_14470"/>
<dbReference type="GO" id="GO:0046103">
    <property type="term" value="P:inosine biosynthetic process"/>
    <property type="evidence" value="ECO:0007669"/>
    <property type="project" value="TreeGrafter"/>
</dbReference>
<feature type="signal peptide" evidence="7">
    <location>
        <begin position="1"/>
        <end position="28"/>
    </location>
</feature>
<evidence type="ECO:0000256" key="5">
    <source>
        <dbReference type="ARBA" id="ARBA00022801"/>
    </source>
</evidence>
<reference evidence="9" key="1">
    <citation type="submission" date="2021-04" db="EMBL/GenBank/DDBJ databases">
        <title>Genome sequence of Woronichinia naegeliana from Washington state freshwater lake bloom.</title>
        <authorList>
            <person name="Dreher T.W."/>
        </authorList>
    </citation>
    <scope>NUCLEOTIDE SEQUENCE</scope>
    <source>
        <strain evidence="9">WA131</strain>
    </source>
</reference>
<dbReference type="GO" id="GO:0004000">
    <property type="term" value="F:adenosine deaminase activity"/>
    <property type="evidence" value="ECO:0007669"/>
    <property type="project" value="TreeGrafter"/>
</dbReference>
<dbReference type="GO" id="GO:0005829">
    <property type="term" value="C:cytosol"/>
    <property type="evidence" value="ECO:0007669"/>
    <property type="project" value="TreeGrafter"/>
</dbReference>
<feature type="domain" description="Adenosine deaminase" evidence="8">
    <location>
        <begin position="141"/>
        <end position="462"/>
    </location>
</feature>
<accession>A0A977L2Z6</accession>
<comment type="cofactor">
    <cofactor evidence="1">
        <name>Zn(2+)</name>
        <dbReference type="ChEBI" id="CHEBI:29105"/>
    </cofactor>
</comment>
<evidence type="ECO:0000256" key="7">
    <source>
        <dbReference type="SAM" id="SignalP"/>
    </source>
</evidence>
<dbReference type="PANTHER" id="PTHR11409:SF43">
    <property type="entry name" value="ADENOSINE DEAMINASE"/>
    <property type="match status" value="1"/>
</dbReference>
<dbReference type="InterPro" id="IPR006330">
    <property type="entry name" value="Ado/ade_deaminase"/>
</dbReference>
<dbReference type="SUPFAM" id="SSF51556">
    <property type="entry name" value="Metallo-dependent hydrolases"/>
    <property type="match status" value="1"/>
</dbReference>
<proteinExistence type="inferred from homology"/>
<comment type="similarity">
    <text evidence="2">Belongs to the metallo-dependent hydrolases superfamily. Adenosine and AMP deaminases family.</text>
</comment>
<dbReference type="PANTHER" id="PTHR11409">
    <property type="entry name" value="ADENOSINE DEAMINASE"/>
    <property type="match status" value="1"/>
</dbReference>
<protein>
    <recommendedName>
        <fullName evidence="3">adenosine deaminase</fullName>
        <ecNumber evidence="3">3.5.4.4</ecNumber>
    </recommendedName>
</protein>
<evidence type="ECO:0000256" key="6">
    <source>
        <dbReference type="ARBA" id="ARBA00022833"/>
    </source>
</evidence>
<dbReference type="GO" id="GO:0046872">
    <property type="term" value="F:metal ion binding"/>
    <property type="evidence" value="ECO:0007669"/>
    <property type="project" value="UniProtKB-KW"/>
</dbReference>
<feature type="chain" id="PRO_5037745551" description="adenosine deaminase" evidence="7">
    <location>
        <begin position="29"/>
        <end position="520"/>
    </location>
</feature>
<evidence type="ECO:0000256" key="1">
    <source>
        <dbReference type="ARBA" id="ARBA00001947"/>
    </source>
</evidence>
<dbReference type="EMBL" id="CP073041">
    <property type="protein sequence ID" value="UXE63681.1"/>
    <property type="molecule type" value="Genomic_DNA"/>
</dbReference>
<evidence type="ECO:0000313" key="9">
    <source>
        <dbReference type="EMBL" id="UXE63681.1"/>
    </source>
</evidence>
<evidence type="ECO:0000259" key="8">
    <source>
        <dbReference type="Pfam" id="PF00962"/>
    </source>
</evidence>
<evidence type="ECO:0000256" key="4">
    <source>
        <dbReference type="ARBA" id="ARBA00022723"/>
    </source>
</evidence>
<evidence type="ECO:0000256" key="2">
    <source>
        <dbReference type="ARBA" id="ARBA00006676"/>
    </source>
</evidence>
<keyword evidence="4" id="KW-0479">Metal-binding</keyword>
<dbReference type="Gene3D" id="3.20.20.140">
    <property type="entry name" value="Metal-dependent hydrolases"/>
    <property type="match status" value="1"/>
</dbReference>
<gene>
    <name evidence="9" type="ORF">KA717_14470</name>
</gene>
<keyword evidence="7" id="KW-0732">Signal</keyword>
<keyword evidence="5" id="KW-0378">Hydrolase</keyword>
<evidence type="ECO:0000256" key="3">
    <source>
        <dbReference type="ARBA" id="ARBA00012784"/>
    </source>
</evidence>
<dbReference type="EC" id="3.5.4.4" evidence="3"/>
<organism evidence="9">
    <name type="scientific">Woronichinia naegeliana WA131</name>
    <dbReference type="NCBI Taxonomy" id="2824559"/>
    <lineage>
        <taxon>Bacteria</taxon>
        <taxon>Bacillati</taxon>
        <taxon>Cyanobacteriota</taxon>
        <taxon>Cyanophyceae</taxon>
        <taxon>Synechococcales</taxon>
        <taxon>Coelosphaeriaceae</taxon>
        <taxon>Woronichinia</taxon>
    </lineage>
</organism>
<name>A0A977L2Z6_9CYAN</name>
<dbReference type="Proteomes" id="UP001065613">
    <property type="component" value="Chromosome"/>
</dbReference>
<dbReference type="InterPro" id="IPR032466">
    <property type="entry name" value="Metal_Hydrolase"/>
</dbReference>
<dbReference type="InterPro" id="IPR001365">
    <property type="entry name" value="A_deaminase_dom"/>
</dbReference>
<keyword evidence="6" id="KW-0862">Zinc</keyword>
<dbReference type="Pfam" id="PF00962">
    <property type="entry name" value="A_deaminase"/>
    <property type="match status" value="1"/>
</dbReference>
<dbReference type="GO" id="GO:0043103">
    <property type="term" value="P:hypoxanthine salvage"/>
    <property type="evidence" value="ECO:0007669"/>
    <property type="project" value="TreeGrafter"/>
</dbReference>
<sequence length="520" mass="58268">MSNQWGRFFLQSISSLLLVSSLTTVVQAQSATKLIPENAAEQKTALYFERIRQSPPQMLAFLRQMPKGGDLHNHLSGAIYAESYIQWASDRGLCVSQVTWIASEAPCEETAAQIPISKALTDQTLYNRLVNAWSMRFWQYSGQNGHDRFFETFSQFGAATDHQTGRMLAEAASQAAKGKVSYLELMLTPASKISRQVGEKAGWDGNFENSFNQLKKNNIDEAVTVGIQEIAAAEKEKNRLLQCETPQADPGCTVTIRYISQISRGAALERVFAQMVTGLMLANLPHSPFVAVNLVQPEDSLMARQNFSLQMQMLNYLHFQYPQAHITLHAGELFPGLVPPDDLTFHIRESVRTGHAERIGHGVAIMNEDQPYELLKELVRRNVLIEICLSSNETILGITGKRHPLATYLEYGVPVALATDDQGIARSDMSQEFLKAAEDQGLGYLQLKMMARNSLEYAFVSGESLWRDRRKFISIAACEKGTTKPSQPCQQFLNQSEKARLQWQLEKAFQGFEAEYSVQP</sequence>
<dbReference type="AlphaFoldDB" id="A0A977L2Z6"/>